<dbReference type="RefSeq" id="WP_066195846.1">
    <property type="nucleotide sequence ID" value="NZ_JARMMB010000038.1"/>
</dbReference>
<keyword evidence="3" id="KW-0540">Nuclease</keyword>
<keyword evidence="4" id="KW-1185">Reference proteome</keyword>
<dbReference type="InterPro" id="IPR004843">
    <property type="entry name" value="Calcineurin-like_PHP"/>
</dbReference>
<dbReference type="Pfam" id="PF00149">
    <property type="entry name" value="Metallophos"/>
    <property type="match status" value="1"/>
</dbReference>
<organism evidence="3 4">
    <name type="scientific">Cytobacillus horneckiae</name>
    <dbReference type="NCBI Taxonomy" id="549687"/>
    <lineage>
        <taxon>Bacteria</taxon>
        <taxon>Bacillati</taxon>
        <taxon>Bacillota</taxon>
        <taxon>Bacilli</taxon>
        <taxon>Bacillales</taxon>
        <taxon>Bacillaceae</taxon>
        <taxon>Cytobacillus</taxon>
    </lineage>
</organism>
<dbReference type="PANTHER" id="PTHR30337:SF7">
    <property type="entry name" value="PHOSPHOESTERASE"/>
    <property type="match status" value="1"/>
</dbReference>
<dbReference type="AlphaFoldDB" id="A0A2N0Z935"/>
<proteinExistence type="predicted"/>
<dbReference type="InterPro" id="IPR029052">
    <property type="entry name" value="Metallo-depent_PP-like"/>
</dbReference>
<name>A0A2N0Z935_9BACI</name>
<dbReference type="GO" id="GO:0004527">
    <property type="term" value="F:exonuclease activity"/>
    <property type="evidence" value="ECO:0007669"/>
    <property type="project" value="UniProtKB-KW"/>
</dbReference>
<dbReference type="PANTHER" id="PTHR30337">
    <property type="entry name" value="COMPONENT OF ATP-DEPENDENT DSDNA EXONUCLEASE"/>
    <property type="match status" value="1"/>
</dbReference>
<dbReference type="PIRSF" id="PIRSF033091">
    <property type="entry name" value="Pesterase_YhaO"/>
    <property type="match status" value="1"/>
</dbReference>
<accession>A0A2N0Z935</accession>
<feature type="domain" description="Calcineurin-like phosphoesterase" evidence="2">
    <location>
        <begin position="5"/>
        <end position="200"/>
    </location>
</feature>
<dbReference type="InterPro" id="IPR014576">
    <property type="entry name" value="Pesterase_YhaO"/>
</dbReference>
<keyword evidence="1" id="KW-0378">Hydrolase</keyword>
<evidence type="ECO:0000259" key="2">
    <source>
        <dbReference type="Pfam" id="PF00149"/>
    </source>
</evidence>
<keyword evidence="3" id="KW-0269">Exonuclease</keyword>
<dbReference type="CDD" id="cd00840">
    <property type="entry name" value="MPP_Mre11_N"/>
    <property type="match status" value="1"/>
</dbReference>
<dbReference type="SUPFAM" id="SSF56300">
    <property type="entry name" value="Metallo-dependent phosphatases"/>
    <property type="match status" value="1"/>
</dbReference>
<comment type="caution">
    <text evidence="3">The sequence shown here is derived from an EMBL/GenBank/DDBJ whole genome shotgun (WGS) entry which is preliminary data.</text>
</comment>
<gene>
    <name evidence="3" type="ORF">CWS20_26385</name>
</gene>
<dbReference type="EMBL" id="PISD01000083">
    <property type="protein sequence ID" value="PKG26000.1"/>
    <property type="molecule type" value="Genomic_DNA"/>
</dbReference>
<dbReference type="Gene3D" id="3.60.21.10">
    <property type="match status" value="1"/>
</dbReference>
<protein>
    <submittedName>
        <fullName evidence="3">DNA repair exonuclease</fullName>
    </submittedName>
</protein>
<evidence type="ECO:0000313" key="3">
    <source>
        <dbReference type="EMBL" id="PKG26000.1"/>
    </source>
</evidence>
<dbReference type="InterPro" id="IPR041796">
    <property type="entry name" value="Mre11_N"/>
</dbReference>
<sequence>MKRVTFIHAADLHLDSPMVGLKHLPQNIFKKLRESTFESFSKLINIAMMKKVDFLILAGDLFDAEDRSIRAQTRFHKEMEKLAEERIPVFAVHGNHDHIEGEWAHLPMPGNVHIFSHQPEMLKFKNDHLTVHLYGFSYPERHVHSRMIDDYQKVNGGDFHIGILHGHFEGSSNHGNYAPFRLVDLKEKAFDYWALGHIHKRAVLSESPPIIYSGNIQGRNKKETGRKGCYLVELTESGHSYEFIETESVIWDEMFIDASAAQTFHEILIECRRAIEEVRQEQKGVLLKLIVENITLTETEKKGIENGELLEILQDEEKDKESFVWIFELDFKVKVEWNRTKLGNESEFFNELFKQSEQLEYLDGSLSTLYSHPTARRYIDGLSEDDKKILAEDAENLLMHLLIKSEVE</sequence>
<dbReference type="Proteomes" id="UP000233343">
    <property type="component" value="Unassembled WGS sequence"/>
</dbReference>
<evidence type="ECO:0000313" key="4">
    <source>
        <dbReference type="Proteomes" id="UP000233343"/>
    </source>
</evidence>
<reference evidence="3 4" key="1">
    <citation type="journal article" date="2010" name="Int. J. Syst. Evol. Microbiol.">
        <title>Bacillus horneckiae sp. nov., isolated from a spacecraft-assembly clean room.</title>
        <authorList>
            <person name="Vaishampayan P."/>
            <person name="Probst A."/>
            <person name="Krishnamurthi S."/>
            <person name="Ghosh S."/>
            <person name="Osman S."/>
            <person name="McDowall A."/>
            <person name="Ruckmani A."/>
            <person name="Mayilraj S."/>
            <person name="Venkateswaran K."/>
        </authorList>
    </citation>
    <scope>NUCLEOTIDE SEQUENCE [LARGE SCALE GENOMIC DNA]</scope>
    <source>
        <strain evidence="4">1PO1SC</strain>
    </source>
</reference>
<dbReference type="InterPro" id="IPR050535">
    <property type="entry name" value="DNA_Repair-Maintenance_Comp"/>
</dbReference>
<evidence type="ECO:0000256" key="1">
    <source>
        <dbReference type="ARBA" id="ARBA00022801"/>
    </source>
</evidence>